<keyword evidence="5 7" id="KW-1133">Transmembrane helix</keyword>
<protein>
    <submittedName>
        <fullName evidence="9">ABC transporter permease</fullName>
    </submittedName>
</protein>
<evidence type="ECO:0000256" key="5">
    <source>
        <dbReference type="ARBA" id="ARBA00022989"/>
    </source>
</evidence>
<dbReference type="GO" id="GO:0005886">
    <property type="term" value="C:plasma membrane"/>
    <property type="evidence" value="ECO:0007669"/>
    <property type="project" value="UniProtKB-SubCell"/>
</dbReference>
<keyword evidence="4 7" id="KW-0812">Transmembrane</keyword>
<dbReference type="SUPFAM" id="SSF161098">
    <property type="entry name" value="MetI-like"/>
    <property type="match status" value="1"/>
</dbReference>
<evidence type="ECO:0000256" key="7">
    <source>
        <dbReference type="RuleBase" id="RU363032"/>
    </source>
</evidence>
<gene>
    <name evidence="9" type="ORF">J5Y06_18910</name>
</gene>
<keyword evidence="2 7" id="KW-0813">Transport</keyword>
<proteinExistence type="inferred from homology"/>
<evidence type="ECO:0000256" key="6">
    <source>
        <dbReference type="ARBA" id="ARBA00023136"/>
    </source>
</evidence>
<dbReference type="PROSITE" id="PS50928">
    <property type="entry name" value="ABC_TM1"/>
    <property type="match status" value="1"/>
</dbReference>
<keyword evidence="6 7" id="KW-0472">Membrane</keyword>
<dbReference type="RefSeq" id="WP_209336758.1">
    <property type="nucleotide sequence ID" value="NZ_JAGIYY010000009.1"/>
</dbReference>
<evidence type="ECO:0000259" key="8">
    <source>
        <dbReference type="PROSITE" id="PS50928"/>
    </source>
</evidence>
<comment type="similarity">
    <text evidence="7">Belongs to the binding-protein-dependent transport system permease family.</text>
</comment>
<dbReference type="CDD" id="cd06261">
    <property type="entry name" value="TM_PBP2"/>
    <property type="match status" value="1"/>
</dbReference>
<accession>A0A8J7RRH2</accession>
<dbReference type="GO" id="GO:0071916">
    <property type="term" value="F:dipeptide transmembrane transporter activity"/>
    <property type="evidence" value="ECO:0007669"/>
    <property type="project" value="TreeGrafter"/>
</dbReference>
<dbReference type="EMBL" id="JAGIYY010000009">
    <property type="protein sequence ID" value="MBP0440724.1"/>
    <property type="molecule type" value="Genomic_DNA"/>
</dbReference>
<organism evidence="9 10">
    <name type="scientific">Tianweitania sediminis</name>
    <dbReference type="NCBI Taxonomy" id="1502156"/>
    <lineage>
        <taxon>Bacteria</taxon>
        <taxon>Pseudomonadati</taxon>
        <taxon>Pseudomonadota</taxon>
        <taxon>Alphaproteobacteria</taxon>
        <taxon>Hyphomicrobiales</taxon>
        <taxon>Phyllobacteriaceae</taxon>
        <taxon>Tianweitania</taxon>
    </lineage>
</organism>
<feature type="transmembrane region" description="Helical" evidence="7">
    <location>
        <begin position="136"/>
        <end position="157"/>
    </location>
</feature>
<comment type="subcellular location">
    <subcellularLocation>
        <location evidence="1 7">Cell membrane</location>
        <topology evidence="1 7">Multi-pass membrane protein</topology>
    </subcellularLocation>
</comment>
<dbReference type="InterPro" id="IPR045621">
    <property type="entry name" value="BPD_transp_1_N"/>
</dbReference>
<dbReference type="AlphaFoldDB" id="A0A8J7RRH2"/>
<dbReference type="Proteomes" id="UP000666240">
    <property type="component" value="Unassembled WGS sequence"/>
</dbReference>
<dbReference type="PANTHER" id="PTHR43163:SF6">
    <property type="entry name" value="DIPEPTIDE TRANSPORT SYSTEM PERMEASE PROTEIN DPPB-RELATED"/>
    <property type="match status" value="1"/>
</dbReference>
<evidence type="ECO:0000256" key="2">
    <source>
        <dbReference type="ARBA" id="ARBA00022448"/>
    </source>
</evidence>
<name>A0A8J7RRH2_9HYPH</name>
<feature type="transmembrane region" description="Helical" evidence="7">
    <location>
        <begin position="200"/>
        <end position="219"/>
    </location>
</feature>
<dbReference type="InterPro" id="IPR035906">
    <property type="entry name" value="MetI-like_sf"/>
</dbReference>
<feature type="transmembrane region" description="Helical" evidence="7">
    <location>
        <begin position="304"/>
        <end position="330"/>
    </location>
</feature>
<feature type="transmembrane region" description="Helical" evidence="7">
    <location>
        <begin position="103"/>
        <end position="124"/>
    </location>
</feature>
<evidence type="ECO:0000313" key="9">
    <source>
        <dbReference type="EMBL" id="MBP0440724.1"/>
    </source>
</evidence>
<evidence type="ECO:0000313" key="10">
    <source>
        <dbReference type="Proteomes" id="UP000666240"/>
    </source>
</evidence>
<keyword evidence="3" id="KW-1003">Cell membrane</keyword>
<dbReference type="InterPro" id="IPR000515">
    <property type="entry name" value="MetI-like"/>
</dbReference>
<dbReference type="Pfam" id="PF19300">
    <property type="entry name" value="BPD_transp_1_N"/>
    <property type="match status" value="1"/>
</dbReference>
<dbReference type="Gene3D" id="1.10.3720.10">
    <property type="entry name" value="MetI-like"/>
    <property type="match status" value="1"/>
</dbReference>
<reference evidence="9" key="1">
    <citation type="submission" date="2021-03" db="EMBL/GenBank/DDBJ databases">
        <title>Genome sequencing and assembly of Tianweitania sediminis.</title>
        <authorList>
            <person name="Chhetri G."/>
        </authorList>
    </citation>
    <scope>NUCLEOTIDE SEQUENCE</scope>
    <source>
        <strain evidence="9">Z8</strain>
    </source>
</reference>
<dbReference type="PANTHER" id="PTHR43163">
    <property type="entry name" value="DIPEPTIDE TRANSPORT SYSTEM PERMEASE PROTEIN DPPB-RELATED"/>
    <property type="match status" value="1"/>
</dbReference>
<feature type="transmembrane region" description="Helical" evidence="7">
    <location>
        <begin position="258"/>
        <end position="284"/>
    </location>
</feature>
<evidence type="ECO:0000256" key="1">
    <source>
        <dbReference type="ARBA" id="ARBA00004651"/>
    </source>
</evidence>
<sequence length="342" mass="36617">MFAYVAKRLIAMPFLLLGVITVAFLLTHFTAADPLTSIIGERQMNNPQVVQAARERWGLDQSLPEQYAIYLGNLVTGDFGTSFRTRQPVAHDLLLRLPATLELVISAMLLGTFFGVTLGVLAARFRDGMIDNLARLFALVGASAPVFWSGLVVLFVFSVQLGWLPGPGRIDSRAVAPPFVTGFFTVDTLLAGDWAGFRSVLLHLILPASVLGWTVTGIVSRMVRASMLDVLSQEYILAARAKGASPVRVLLHHALRNAMLPTLTIIGFSFAYLITGAVLTEAIFAWPGIGSYAVAAARGLDHPAIIGVTIVGGAAFLISNLLTDLAYAFVDPRVKLGGRAGA</sequence>
<keyword evidence="10" id="KW-1185">Reference proteome</keyword>
<feature type="domain" description="ABC transmembrane type-1" evidence="8">
    <location>
        <begin position="97"/>
        <end position="327"/>
    </location>
</feature>
<evidence type="ECO:0000256" key="4">
    <source>
        <dbReference type="ARBA" id="ARBA00022692"/>
    </source>
</evidence>
<dbReference type="Pfam" id="PF00528">
    <property type="entry name" value="BPD_transp_1"/>
    <property type="match status" value="1"/>
</dbReference>
<evidence type="ECO:0000256" key="3">
    <source>
        <dbReference type="ARBA" id="ARBA00022475"/>
    </source>
</evidence>
<comment type="caution">
    <text evidence="9">The sequence shown here is derived from an EMBL/GenBank/DDBJ whole genome shotgun (WGS) entry which is preliminary data.</text>
</comment>